<feature type="transmembrane region" description="Helical" evidence="6">
    <location>
        <begin position="158"/>
        <end position="176"/>
    </location>
</feature>
<name>A0A6J7JAP1_9ZZZZ</name>
<feature type="transmembrane region" description="Helical" evidence="6">
    <location>
        <begin position="238"/>
        <end position="260"/>
    </location>
</feature>
<dbReference type="GO" id="GO:0005886">
    <property type="term" value="C:plasma membrane"/>
    <property type="evidence" value="ECO:0007669"/>
    <property type="project" value="TreeGrafter"/>
</dbReference>
<evidence type="ECO:0000256" key="6">
    <source>
        <dbReference type="SAM" id="Phobius"/>
    </source>
</evidence>
<dbReference type="GO" id="GO:0034755">
    <property type="term" value="P:iron ion transmembrane transport"/>
    <property type="evidence" value="ECO:0007669"/>
    <property type="project" value="TreeGrafter"/>
</dbReference>
<evidence type="ECO:0000256" key="2">
    <source>
        <dbReference type="ARBA" id="ARBA00022448"/>
    </source>
</evidence>
<dbReference type="PANTHER" id="PTHR11706:SF33">
    <property type="entry name" value="NATURAL RESISTANCE-ASSOCIATED MACROPHAGE PROTEIN 2"/>
    <property type="match status" value="1"/>
</dbReference>
<comment type="subcellular location">
    <subcellularLocation>
        <location evidence="1">Membrane</location>
        <topology evidence="1">Multi-pass membrane protein</topology>
    </subcellularLocation>
</comment>
<feature type="transmembrane region" description="Helical" evidence="6">
    <location>
        <begin position="398"/>
        <end position="420"/>
    </location>
</feature>
<keyword evidence="2" id="KW-0813">Transport</keyword>
<accession>A0A6J7JAP1</accession>
<dbReference type="GO" id="GO:0015086">
    <property type="term" value="F:cadmium ion transmembrane transporter activity"/>
    <property type="evidence" value="ECO:0007669"/>
    <property type="project" value="TreeGrafter"/>
</dbReference>
<dbReference type="GO" id="GO:0005384">
    <property type="term" value="F:manganese ion transmembrane transporter activity"/>
    <property type="evidence" value="ECO:0007669"/>
    <property type="project" value="TreeGrafter"/>
</dbReference>
<keyword evidence="5 6" id="KW-0472">Membrane</keyword>
<dbReference type="AlphaFoldDB" id="A0A6J7JAP1"/>
<feature type="transmembrane region" description="Helical" evidence="6">
    <location>
        <begin position="132"/>
        <end position="151"/>
    </location>
</feature>
<dbReference type="Pfam" id="PF01566">
    <property type="entry name" value="Nramp"/>
    <property type="match status" value="1"/>
</dbReference>
<reference evidence="7" key="1">
    <citation type="submission" date="2020-05" db="EMBL/GenBank/DDBJ databases">
        <authorList>
            <person name="Chiriac C."/>
            <person name="Salcher M."/>
            <person name="Ghai R."/>
            <person name="Kavagutti S V."/>
        </authorList>
    </citation>
    <scope>NUCLEOTIDE SEQUENCE</scope>
</reference>
<feature type="transmembrane region" description="Helical" evidence="6">
    <location>
        <begin position="95"/>
        <end position="120"/>
    </location>
</feature>
<proteinExistence type="predicted"/>
<organism evidence="7">
    <name type="scientific">freshwater metagenome</name>
    <dbReference type="NCBI Taxonomy" id="449393"/>
    <lineage>
        <taxon>unclassified sequences</taxon>
        <taxon>metagenomes</taxon>
        <taxon>ecological metagenomes</taxon>
    </lineage>
</organism>
<feature type="transmembrane region" description="Helical" evidence="6">
    <location>
        <begin position="56"/>
        <end position="74"/>
    </location>
</feature>
<gene>
    <name evidence="7" type="ORF">UFOPK3789_00031</name>
</gene>
<dbReference type="PANTHER" id="PTHR11706">
    <property type="entry name" value="SOLUTE CARRIER PROTEIN FAMILY 11 MEMBER"/>
    <property type="match status" value="1"/>
</dbReference>
<evidence type="ECO:0000256" key="4">
    <source>
        <dbReference type="ARBA" id="ARBA00022989"/>
    </source>
</evidence>
<protein>
    <submittedName>
        <fullName evidence="7">Unannotated protein</fullName>
    </submittedName>
</protein>
<dbReference type="EMBL" id="CAFBNL010000001">
    <property type="protein sequence ID" value="CAB4940260.1"/>
    <property type="molecule type" value="Genomic_DNA"/>
</dbReference>
<feature type="transmembrane region" description="Helical" evidence="6">
    <location>
        <begin position="196"/>
        <end position="217"/>
    </location>
</feature>
<sequence length="423" mass="43456">MMNTSPGVKPRRLGRWVRPTAVFAILGPGLIAANAGNDSGGIATYSSAGAQFAYKPLFLAVVITLMLIVVQEMAARVGTFGGGGIMALVREQFSLRIGAFAVFCILVANLGLVVSEFAGIGAALELFGVSRYISVPISAVILIGVVVFGSYRWAERIFLTFALAFLAYPFAMILSHPDWSQVVSNAVIPHFVGSKAFLLMAIALVGTTITPYMQLYQAAAVADSGAGPEDYPRVRTDAVGGAIIAGLIFICILIATAATIGGTGPLNSAAQAAKALEPVAGAGAEVLFGIGLLGASALAAAVVPLSTAYGLAEAVGAERSVSRRFSEAPLFLGLFAAQVVIGALVALIPVNLFALLIGMQILNGLITPIILGFLYVLSNRQSVVGDAVSSPMNKAISLLCVLVVSLLAVVVVGVSIGGWFGVV</sequence>
<dbReference type="InterPro" id="IPR001046">
    <property type="entry name" value="NRAMP_fam"/>
</dbReference>
<feature type="transmembrane region" description="Helical" evidence="6">
    <location>
        <begin position="286"/>
        <end position="309"/>
    </location>
</feature>
<evidence type="ECO:0000256" key="3">
    <source>
        <dbReference type="ARBA" id="ARBA00022692"/>
    </source>
</evidence>
<evidence type="ECO:0000313" key="7">
    <source>
        <dbReference type="EMBL" id="CAB4940260.1"/>
    </source>
</evidence>
<keyword evidence="3 6" id="KW-0812">Transmembrane</keyword>
<evidence type="ECO:0000256" key="5">
    <source>
        <dbReference type="ARBA" id="ARBA00023136"/>
    </source>
</evidence>
<evidence type="ECO:0000256" key="1">
    <source>
        <dbReference type="ARBA" id="ARBA00004141"/>
    </source>
</evidence>
<feature type="transmembrane region" description="Helical" evidence="6">
    <location>
        <begin position="354"/>
        <end position="377"/>
    </location>
</feature>
<feature type="transmembrane region" description="Helical" evidence="6">
    <location>
        <begin position="330"/>
        <end position="348"/>
    </location>
</feature>
<keyword evidence="4 6" id="KW-1133">Transmembrane helix</keyword>